<accession>A0A0F9G7C1</accession>
<organism evidence="1">
    <name type="scientific">marine sediment metagenome</name>
    <dbReference type="NCBI Taxonomy" id="412755"/>
    <lineage>
        <taxon>unclassified sequences</taxon>
        <taxon>metagenomes</taxon>
        <taxon>ecological metagenomes</taxon>
    </lineage>
</organism>
<gene>
    <name evidence="1" type="ORF">LCGC14_2155620</name>
</gene>
<proteinExistence type="predicted"/>
<name>A0A0F9G7C1_9ZZZZ</name>
<reference evidence="1" key="1">
    <citation type="journal article" date="2015" name="Nature">
        <title>Complex archaea that bridge the gap between prokaryotes and eukaryotes.</title>
        <authorList>
            <person name="Spang A."/>
            <person name="Saw J.H."/>
            <person name="Jorgensen S.L."/>
            <person name="Zaremba-Niedzwiedzka K."/>
            <person name="Martijn J."/>
            <person name="Lind A.E."/>
            <person name="van Eijk R."/>
            <person name="Schleper C."/>
            <person name="Guy L."/>
            <person name="Ettema T.J."/>
        </authorList>
    </citation>
    <scope>NUCLEOTIDE SEQUENCE</scope>
</reference>
<dbReference type="EMBL" id="LAZR01027555">
    <property type="protein sequence ID" value="KKL65375.1"/>
    <property type="molecule type" value="Genomic_DNA"/>
</dbReference>
<sequence length="182" mass="19114">MGRIQTARLENFIRRWASIKGGGSVLSETLGEVFPVLDLENLTLENLLPAGWIPFWGFVTVIGVAAQLQGASLINPADSSHIIVVDHISVRQTTSSSFNIGTSLPLFTVVTDSRTRDTRSSAFVGGAIVGANANVGAAETGLNFVGTGGVDRIVRSRPRVAERCCGTGSWNPVSGGPGDGQY</sequence>
<comment type="caution">
    <text evidence="1">The sequence shown here is derived from an EMBL/GenBank/DDBJ whole genome shotgun (WGS) entry which is preliminary data.</text>
</comment>
<protein>
    <submittedName>
        <fullName evidence="1">Uncharacterized protein</fullName>
    </submittedName>
</protein>
<evidence type="ECO:0000313" key="1">
    <source>
        <dbReference type="EMBL" id="KKL65375.1"/>
    </source>
</evidence>
<dbReference type="AlphaFoldDB" id="A0A0F9G7C1"/>